<evidence type="ECO:0000256" key="1">
    <source>
        <dbReference type="SAM" id="SignalP"/>
    </source>
</evidence>
<dbReference type="HOGENOM" id="CLU_1273049_0_0_1"/>
<dbReference type="EMBL" id="KB933309">
    <property type="protein sequence ID" value="EON96815.1"/>
    <property type="molecule type" value="Genomic_DNA"/>
</dbReference>
<evidence type="ECO:0000313" key="3">
    <source>
        <dbReference type="Proteomes" id="UP000014074"/>
    </source>
</evidence>
<keyword evidence="1" id="KW-0732">Signal</keyword>
<dbReference type="RefSeq" id="XP_007918428.1">
    <property type="nucleotide sequence ID" value="XM_007920237.1"/>
</dbReference>
<feature type="chain" id="PRO_5004462622" evidence="1">
    <location>
        <begin position="17"/>
        <end position="217"/>
    </location>
</feature>
<sequence>MKAVAAAVALFAGALATPLAARQGTVGGVDSLTTICGQVENLVDTLTNTVSAITTPAQLTQALPAIVSDLTNLNTTLAPLGAILGVLAPPAVPVVPSVTVPGVPAVPTVGTGGTGTGTGGNNGGLLCGLSHILRRQTGAPITGLGDLDDITNVLTPLVQILSSVLNAVTSLVGINSLTGTLTGGESDQLTGPLSGILGTVGGLVPVASITQLLNLKA</sequence>
<accession>R8BBZ3</accession>
<gene>
    <name evidence="2" type="ORF">UCRPA7_7713</name>
</gene>
<protein>
    <submittedName>
        <fullName evidence="2">Uncharacterized protein</fullName>
    </submittedName>
</protein>
<evidence type="ECO:0000313" key="2">
    <source>
        <dbReference type="EMBL" id="EON96815.1"/>
    </source>
</evidence>
<reference evidence="3" key="1">
    <citation type="journal article" date="2013" name="Genome Announc.">
        <title>Draft genome sequence of the ascomycete Phaeoacremonium aleophilum strain UCR-PA7, a causal agent of the esca disease complex in grapevines.</title>
        <authorList>
            <person name="Blanco-Ulate B."/>
            <person name="Rolshausen P."/>
            <person name="Cantu D."/>
        </authorList>
    </citation>
    <scope>NUCLEOTIDE SEQUENCE [LARGE SCALE GENOMIC DNA]</scope>
    <source>
        <strain evidence="3">UCR-PA7</strain>
    </source>
</reference>
<name>R8BBZ3_PHAM7</name>
<dbReference type="Proteomes" id="UP000014074">
    <property type="component" value="Unassembled WGS sequence"/>
</dbReference>
<dbReference type="KEGG" id="tmn:UCRPA7_7713"/>
<dbReference type="GeneID" id="19328496"/>
<dbReference type="AlphaFoldDB" id="R8BBZ3"/>
<proteinExistence type="predicted"/>
<feature type="signal peptide" evidence="1">
    <location>
        <begin position="1"/>
        <end position="16"/>
    </location>
</feature>
<keyword evidence="3" id="KW-1185">Reference proteome</keyword>
<organism evidence="2 3">
    <name type="scientific">Phaeoacremonium minimum (strain UCR-PA7)</name>
    <name type="common">Esca disease fungus</name>
    <name type="synonym">Togninia minima</name>
    <dbReference type="NCBI Taxonomy" id="1286976"/>
    <lineage>
        <taxon>Eukaryota</taxon>
        <taxon>Fungi</taxon>
        <taxon>Dikarya</taxon>
        <taxon>Ascomycota</taxon>
        <taxon>Pezizomycotina</taxon>
        <taxon>Sordariomycetes</taxon>
        <taxon>Sordariomycetidae</taxon>
        <taxon>Togniniales</taxon>
        <taxon>Togniniaceae</taxon>
        <taxon>Phaeoacremonium</taxon>
    </lineage>
</organism>